<evidence type="ECO:0000259" key="2">
    <source>
        <dbReference type="PROSITE" id="PS50003"/>
    </source>
</evidence>
<keyword evidence="4" id="KW-1185">Reference proteome</keyword>
<dbReference type="PANTHER" id="PTHR28076:SF1">
    <property type="entry name" value="PROSPORE MEMBRANE ADAPTER PROTEIN SPO71"/>
    <property type="match status" value="1"/>
</dbReference>
<organism evidence="3 4">
    <name type="scientific">Umbelopsis vinacea</name>
    <dbReference type="NCBI Taxonomy" id="44442"/>
    <lineage>
        <taxon>Eukaryota</taxon>
        <taxon>Fungi</taxon>
        <taxon>Fungi incertae sedis</taxon>
        <taxon>Mucoromycota</taxon>
        <taxon>Mucoromycotina</taxon>
        <taxon>Umbelopsidomycetes</taxon>
        <taxon>Umbelopsidales</taxon>
        <taxon>Umbelopsidaceae</taxon>
        <taxon>Umbelopsis</taxon>
    </lineage>
</organism>
<dbReference type="PROSITE" id="PS50003">
    <property type="entry name" value="PH_DOMAIN"/>
    <property type="match status" value="1"/>
</dbReference>
<dbReference type="GO" id="GO:1902657">
    <property type="term" value="P:protein localization to prospore membrane"/>
    <property type="evidence" value="ECO:0007669"/>
    <property type="project" value="InterPro"/>
</dbReference>
<reference evidence="3" key="1">
    <citation type="submission" date="2020-12" db="EMBL/GenBank/DDBJ databases">
        <title>Metabolic potential, ecology and presence of endohyphal bacteria is reflected in genomic diversity of Mucoromycotina.</title>
        <authorList>
            <person name="Muszewska A."/>
            <person name="Okrasinska A."/>
            <person name="Steczkiewicz K."/>
            <person name="Drgas O."/>
            <person name="Orlowska M."/>
            <person name="Perlinska-Lenart U."/>
            <person name="Aleksandrzak-Piekarczyk T."/>
            <person name="Szatraj K."/>
            <person name="Zielenkiewicz U."/>
            <person name="Pilsyk S."/>
            <person name="Malc E."/>
            <person name="Mieczkowski P."/>
            <person name="Kruszewska J.S."/>
            <person name="Biernat P."/>
            <person name="Pawlowska J."/>
        </authorList>
    </citation>
    <scope>NUCLEOTIDE SEQUENCE</scope>
    <source>
        <strain evidence="3">WA0000051536</strain>
    </source>
</reference>
<evidence type="ECO:0000256" key="1">
    <source>
        <dbReference type="SAM" id="MobiDB-lite"/>
    </source>
</evidence>
<feature type="compositionally biased region" description="Polar residues" evidence="1">
    <location>
        <begin position="88"/>
        <end position="100"/>
    </location>
</feature>
<feature type="compositionally biased region" description="Polar residues" evidence="1">
    <location>
        <begin position="1"/>
        <end position="14"/>
    </location>
</feature>
<dbReference type="OrthoDB" id="5579281at2759"/>
<proteinExistence type="predicted"/>
<dbReference type="Proteomes" id="UP000612746">
    <property type="component" value="Unassembled WGS sequence"/>
</dbReference>
<dbReference type="AlphaFoldDB" id="A0A8H7UHX5"/>
<evidence type="ECO:0000313" key="3">
    <source>
        <dbReference type="EMBL" id="KAG2179724.1"/>
    </source>
</evidence>
<dbReference type="EMBL" id="JAEPRA010000010">
    <property type="protein sequence ID" value="KAG2179724.1"/>
    <property type="molecule type" value="Genomic_DNA"/>
</dbReference>
<feature type="region of interest" description="Disordered" evidence="1">
    <location>
        <begin position="1"/>
        <end position="121"/>
    </location>
</feature>
<dbReference type="InterPro" id="IPR011993">
    <property type="entry name" value="PH-like_dom_sf"/>
</dbReference>
<name>A0A8H7UHX5_9FUNG</name>
<dbReference type="Gene3D" id="2.30.29.30">
    <property type="entry name" value="Pleckstrin-homology domain (PH domain)/Phosphotyrosine-binding domain (PTB)"/>
    <property type="match status" value="1"/>
</dbReference>
<feature type="compositionally biased region" description="Polar residues" evidence="1">
    <location>
        <begin position="585"/>
        <end position="597"/>
    </location>
</feature>
<dbReference type="SMART" id="SM00233">
    <property type="entry name" value="PH"/>
    <property type="match status" value="2"/>
</dbReference>
<accession>A0A8H7UHX5</accession>
<evidence type="ECO:0000313" key="4">
    <source>
        <dbReference type="Proteomes" id="UP000612746"/>
    </source>
</evidence>
<gene>
    <name evidence="3" type="ORF">INT44_006572</name>
</gene>
<dbReference type="InterPro" id="IPR040345">
    <property type="entry name" value="Mug56/Spo71"/>
</dbReference>
<feature type="domain" description="PH" evidence="2">
    <location>
        <begin position="624"/>
        <end position="775"/>
    </location>
</feature>
<dbReference type="InterPro" id="IPR039486">
    <property type="entry name" value="Mug56/Spo71_PH"/>
</dbReference>
<feature type="compositionally biased region" description="Polar residues" evidence="1">
    <location>
        <begin position="64"/>
        <end position="78"/>
    </location>
</feature>
<comment type="caution">
    <text evidence="3">The sequence shown here is derived from an EMBL/GenBank/DDBJ whole genome shotgun (WGS) entry which is preliminary data.</text>
</comment>
<sequence>MEPSSISDSFHTARSSITGSSPESHSSHPSARSSSIASTIKADPQQERQADMSDNAPIPRSDDSVPQEQADGSENGSTPRAEHYESTPPANGSAPQQQAVTEAPNPAQLEDGSAKSTSTSDTAQACTVPTVHEQEIILCSIVEGKHVVDGPKFRKINRTRKDKQKYEWRELEAVVTNKELALYTMSWIFWEKRKILHKINLASVTQLKLVNEQEYLIELTARASEKSGIKVSFRLRNTSQTRHWYRLLYSLVPQNSKPIFPTIADVEIPDLQIECRVPVADVTTSTYGWLKQMIVDSMIQDETTKEMYEKWHQQKELSLCWRYRDCLEWCVDESESIIGPRLIEGNNHLELRKTEHMPTTVTIGERELVEPEAIDGILTRLTNRRGQMIKSQKFSQRRFYFATHQQYLVNTSLNNKCSREEQMGSSLGMIDLCEVEAIKVWKPNTVYGSTAFQSNTSLSSSSSSTPIMANSTPAHRDELEPRLCWCCFASTPKAIRNLQKFDKQKRCFEMVLRNGLSIIYEVCSFIMHAVVKRMKIKSSTLNLTAPFRLKVSMIEMSGMIRDQIDKHKSAINRQDNSPRSKKTDQNNTGMGNDASSQYDEEATDDNDVIYTSFWNYCIPSRCRYIMCAGALFYKNHARKPFKEDIFVLTRDGQLVMFNLVDRSKLSGRMLQSVYHGRKNTHDLTGSYVYTDNDNDTVVRRPARMYSDGLVTPRDNEDDACLFSLWIPLTHKFYSHKKKKMIITQKHTLKGKPWTFMARTKEDKNIWITAINAVLDRPNL</sequence>
<feature type="region of interest" description="Disordered" evidence="1">
    <location>
        <begin position="568"/>
        <end position="600"/>
    </location>
</feature>
<protein>
    <recommendedName>
        <fullName evidence="2">PH domain-containing protein</fullName>
    </recommendedName>
</protein>
<dbReference type="InterPro" id="IPR001849">
    <property type="entry name" value="PH_domain"/>
</dbReference>
<dbReference type="Pfam" id="PF15404">
    <property type="entry name" value="PH_4"/>
    <property type="match status" value="1"/>
</dbReference>
<dbReference type="SUPFAM" id="SSF50729">
    <property type="entry name" value="PH domain-like"/>
    <property type="match status" value="1"/>
</dbReference>
<dbReference type="PANTHER" id="PTHR28076">
    <property type="entry name" value="SPORULATION-SPECIFIC PROTEIN 71"/>
    <property type="match status" value="1"/>
</dbReference>
<feature type="compositionally biased region" description="Low complexity" evidence="1">
    <location>
        <begin position="15"/>
        <end position="39"/>
    </location>
</feature>